<evidence type="ECO:0000259" key="11">
    <source>
        <dbReference type="PROSITE" id="PS50090"/>
    </source>
</evidence>
<reference evidence="13" key="1">
    <citation type="submission" date="2018-01" db="EMBL/GenBank/DDBJ databases">
        <authorList>
            <person name="Mao J.F."/>
        </authorList>
    </citation>
    <scope>NUCLEOTIDE SEQUENCE</scope>
    <source>
        <strain evidence="13">Huo1</strain>
        <tissue evidence="13">Leaf</tissue>
    </source>
</reference>
<proteinExistence type="inferred from homology"/>
<evidence type="ECO:0000259" key="12">
    <source>
        <dbReference type="PROSITE" id="PS51294"/>
    </source>
</evidence>
<comment type="subcellular location">
    <subcellularLocation>
        <location evidence="1">Nucleus</location>
    </subcellularLocation>
</comment>
<evidence type="ECO:0000256" key="4">
    <source>
        <dbReference type="ARBA" id="ARBA00023125"/>
    </source>
</evidence>
<dbReference type="CDD" id="cd06464">
    <property type="entry name" value="ACD_sHsps-like"/>
    <property type="match status" value="1"/>
</dbReference>
<dbReference type="Pfam" id="PF00249">
    <property type="entry name" value="Myb_DNA-binding"/>
    <property type="match status" value="2"/>
</dbReference>
<dbReference type="PROSITE" id="PS01031">
    <property type="entry name" value="SHSP"/>
    <property type="match status" value="1"/>
</dbReference>
<accession>A0A8X8ZCA1</accession>
<evidence type="ECO:0000256" key="1">
    <source>
        <dbReference type="ARBA" id="ARBA00004123"/>
    </source>
</evidence>
<feature type="domain" description="HTH myb-type" evidence="12">
    <location>
        <begin position="9"/>
        <end position="61"/>
    </location>
</feature>
<feature type="domain" description="HTH myb-type" evidence="12">
    <location>
        <begin position="62"/>
        <end position="116"/>
    </location>
</feature>
<feature type="domain" description="SHSP" evidence="10">
    <location>
        <begin position="310"/>
        <end position="416"/>
    </location>
</feature>
<dbReference type="PROSITE" id="PS50090">
    <property type="entry name" value="MYB_LIKE"/>
    <property type="match status" value="2"/>
</dbReference>
<comment type="caution">
    <text evidence="13">The sequence shown here is derived from an EMBL/GenBank/DDBJ whole genome shotgun (WGS) entry which is preliminary data.</text>
</comment>
<dbReference type="InterPro" id="IPR008978">
    <property type="entry name" value="HSP20-like_chaperone"/>
</dbReference>
<evidence type="ECO:0000256" key="7">
    <source>
        <dbReference type="ARBA" id="ARBA00057804"/>
    </source>
</evidence>
<keyword evidence="5" id="KW-0804">Transcription</keyword>
<dbReference type="Proteomes" id="UP000298416">
    <property type="component" value="Unassembled WGS sequence"/>
</dbReference>
<evidence type="ECO:0000256" key="8">
    <source>
        <dbReference type="PROSITE-ProRule" id="PRU00285"/>
    </source>
</evidence>
<dbReference type="GO" id="GO:0000976">
    <property type="term" value="F:transcription cis-regulatory region binding"/>
    <property type="evidence" value="ECO:0007669"/>
    <property type="project" value="UniProtKB-ARBA"/>
</dbReference>
<dbReference type="SMART" id="SM00717">
    <property type="entry name" value="SANT"/>
    <property type="match status" value="2"/>
</dbReference>
<dbReference type="PANTHER" id="PTHR47994:SF5">
    <property type="entry name" value="F14D16.11-RELATED"/>
    <property type="match status" value="1"/>
</dbReference>
<evidence type="ECO:0000256" key="2">
    <source>
        <dbReference type="ARBA" id="ARBA00022737"/>
    </source>
</evidence>
<comment type="function">
    <text evidence="7">Transcription factor.</text>
</comment>
<dbReference type="GO" id="GO:0080090">
    <property type="term" value="P:regulation of primary metabolic process"/>
    <property type="evidence" value="ECO:0007669"/>
    <property type="project" value="UniProtKB-ARBA"/>
</dbReference>
<evidence type="ECO:0000256" key="3">
    <source>
        <dbReference type="ARBA" id="ARBA00023015"/>
    </source>
</evidence>
<sequence length="416" mass="47555">MGRQPCCEKVGLTRGPWTIDEDNKLMKFILNNGIQCWRLVPKLAGLMRCGKSCRLRWINYLRPDLKRGALTDAEEDMIIELHSRLGNRWSKIATYFPGRTDNEIKNYWNTRIKKKMKLNGLDPVTHKPVISKSHDFETNKEEMKHQQNLGFQETISIPSLEYYDQMQHKTEGSSLSNQSNDYSSCVTNSDMGMGSSIVFQNKESLEDFTMDSYPNLMENPFFWDCFNGLGERVAAADGRENLDHLQKQSRPQQQVKKRAAPSVTPIGLWDRFPTARTVQQMMETMDRMIDDPLVYSSGSAAPSPAADAVSSYGRGRTPWEIKEGETEYKLRFDMPGMTKEDVKVWVEEKMLVLKAEKKAGEGEEWPAKSYGKYNTRIALPENVEFEKIKAEVKDGVLYITIPKASISAKVFDISVN</sequence>
<evidence type="ECO:0000259" key="10">
    <source>
        <dbReference type="PROSITE" id="PS01031"/>
    </source>
</evidence>
<keyword evidence="6" id="KW-0539">Nucleus</keyword>
<evidence type="ECO:0008006" key="15">
    <source>
        <dbReference type="Google" id="ProtNLM"/>
    </source>
</evidence>
<keyword evidence="2" id="KW-0677">Repeat</keyword>
<feature type="domain" description="Myb-like" evidence="11">
    <location>
        <begin position="9"/>
        <end position="61"/>
    </location>
</feature>
<organism evidence="13">
    <name type="scientific">Salvia splendens</name>
    <name type="common">Scarlet sage</name>
    <dbReference type="NCBI Taxonomy" id="180675"/>
    <lineage>
        <taxon>Eukaryota</taxon>
        <taxon>Viridiplantae</taxon>
        <taxon>Streptophyta</taxon>
        <taxon>Embryophyta</taxon>
        <taxon>Tracheophyta</taxon>
        <taxon>Spermatophyta</taxon>
        <taxon>Magnoliopsida</taxon>
        <taxon>eudicotyledons</taxon>
        <taxon>Gunneridae</taxon>
        <taxon>Pentapetalae</taxon>
        <taxon>asterids</taxon>
        <taxon>lamiids</taxon>
        <taxon>Lamiales</taxon>
        <taxon>Lamiaceae</taxon>
        <taxon>Nepetoideae</taxon>
        <taxon>Mentheae</taxon>
        <taxon>Salviinae</taxon>
        <taxon>Salvia</taxon>
        <taxon>Salvia subgen. Calosphace</taxon>
        <taxon>core Calosphace</taxon>
    </lineage>
</organism>
<evidence type="ECO:0000256" key="6">
    <source>
        <dbReference type="ARBA" id="ARBA00023242"/>
    </source>
</evidence>
<dbReference type="EMBL" id="PNBA02000015">
    <property type="protein sequence ID" value="KAG6398744.1"/>
    <property type="molecule type" value="Genomic_DNA"/>
</dbReference>
<dbReference type="InterPro" id="IPR017930">
    <property type="entry name" value="Myb_dom"/>
</dbReference>
<name>A0A8X8ZCA1_SALSN</name>
<keyword evidence="4" id="KW-0238">DNA-binding</keyword>
<dbReference type="CDD" id="cd00167">
    <property type="entry name" value="SANT"/>
    <property type="match status" value="2"/>
</dbReference>
<dbReference type="InterPro" id="IPR015495">
    <property type="entry name" value="Myb_TF_plants"/>
</dbReference>
<dbReference type="SUPFAM" id="SSF46689">
    <property type="entry name" value="Homeodomain-like"/>
    <property type="match status" value="1"/>
</dbReference>
<dbReference type="Gene3D" id="1.10.10.60">
    <property type="entry name" value="Homeodomain-like"/>
    <property type="match status" value="2"/>
</dbReference>
<keyword evidence="3" id="KW-0805">Transcription regulation</keyword>
<dbReference type="InterPro" id="IPR002068">
    <property type="entry name" value="A-crystallin/Hsp20_dom"/>
</dbReference>
<dbReference type="GO" id="GO:0051707">
    <property type="term" value="P:response to other organism"/>
    <property type="evidence" value="ECO:0007669"/>
    <property type="project" value="UniProtKB-ARBA"/>
</dbReference>
<dbReference type="SUPFAM" id="SSF49764">
    <property type="entry name" value="HSP20-like chaperones"/>
    <property type="match status" value="1"/>
</dbReference>
<protein>
    <recommendedName>
        <fullName evidence="15">Myb proto-oncogene protein, plant</fullName>
    </recommendedName>
</protein>
<dbReference type="PANTHER" id="PTHR47994">
    <property type="entry name" value="F14D16.11-RELATED"/>
    <property type="match status" value="1"/>
</dbReference>
<feature type="domain" description="Myb-like" evidence="11">
    <location>
        <begin position="62"/>
        <end position="112"/>
    </location>
</feature>
<dbReference type="Pfam" id="PF00011">
    <property type="entry name" value="HSP20"/>
    <property type="match status" value="1"/>
</dbReference>
<evidence type="ECO:0000256" key="9">
    <source>
        <dbReference type="RuleBase" id="RU003616"/>
    </source>
</evidence>
<comment type="similarity">
    <text evidence="8 9">Belongs to the small heat shock protein (HSP20) family.</text>
</comment>
<evidence type="ECO:0000313" key="13">
    <source>
        <dbReference type="EMBL" id="KAG6398744.1"/>
    </source>
</evidence>
<dbReference type="GO" id="GO:0005634">
    <property type="term" value="C:nucleus"/>
    <property type="evidence" value="ECO:0007669"/>
    <property type="project" value="UniProtKB-SubCell"/>
</dbReference>
<gene>
    <name evidence="13" type="ORF">SASPL_140213</name>
</gene>
<reference evidence="13" key="2">
    <citation type="submission" date="2020-08" db="EMBL/GenBank/DDBJ databases">
        <title>Plant Genome Project.</title>
        <authorList>
            <person name="Zhang R.-G."/>
        </authorList>
    </citation>
    <scope>NUCLEOTIDE SEQUENCE</scope>
    <source>
        <strain evidence="13">Huo1</strain>
        <tissue evidence="13">Leaf</tissue>
    </source>
</reference>
<evidence type="ECO:0000256" key="5">
    <source>
        <dbReference type="ARBA" id="ARBA00023163"/>
    </source>
</evidence>
<dbReference type="InterPro" id="IPR009057">
    <property type="entry name" value="Homeodomain-like_sf"/>
</dbReference>
<dbReference type="FunFam" id="1.10.10.60:FF:000001">
    <property type="entry name" value="MYB-related transcription factor"/>
    <property type="match status" value="1"/>
</dbReference>
<keyword evidence="14" id="KW-1185">Reference proteome</keyword>
<dbReference type="PROSITE" id="PS51294">
    <property type="entry name" value="HTH_MYB"/>
    <property type="match status" value="2"/>
</dbReference>
<dbReference type="InterPro" id="IPR001005">
    <property type="entry name" value="SANT/Myb"/>
</dbReference>
<dbReference type="Gene3D" id="2.60.40.790">
    <property type="match status" value="1"/>
</dbReference>
<evidence type="ECO:0000313" key="14">
    <source>
        <dbReference type="Proteomes" id="UP000298416"/>
    </source>
</evidence>
<dbReference type="FunFam" id="1.10.10.60:FF:000394">
    <property type="entry name" value="MYB transcription factor"/>
    <property type="match status" value="1"/>
</dbReference>
<dbReference type="AlphaFoldDB" id="A0A8X8ZCA1"/>